<proteinExistence type="predicted"/>
<dbReference type="EMBL" id="BJUZ01000002">
    <property type="protein sequence ID" value="GEK93761.1"/>
    <property type="molecule type" value="Genomic_DNA"/>
</dbReference>
<dbReference type="InterPro" id="IPR006949">
    <property type="entry name" value="Barrel_Baseplate_J-like"/>
</dbReference>
<accession>A0A511B2N7</accession>
<sequence>MSLSLRSFATTVSTAVATAQASCTQLVDMSVGSPGRALMEAVSGTGLWLQYLVLQTLLRTRLSTSTGVDCDSFVNDFGMTRLQGSPASGFVTMSSLSPDGQSAVIPPGAVVRTVSGVSFSVVEDASLSYWSVTDDGYVRLSGTKSISVPVSANVSGSTGNVASGAICLMGTSISGIDTVTNENVFSNGSDQESDAQLRARFPLWLAAKATASSAAIGSAISGVQSNLSQSLRNGQAADGSTRSGYFTAVINDGSGAPSASLLSEVYSAIDSVRALGVGFCVQAPSVLVMNVSMTVTVPAATDIDAAALSIQRAISSDIEAATVGGGYAYSRLSYLAYVGAGVSVVSVLDVLLNGGQADIEANGSRALVPGTISIQVVYN</sequence>
<dbReference type="RefSeq" id="WP_146795856.1">
    <property type="nucleotide sequence ID" value="NZ_BARC01000003.1"/>
</dbReference>
<protein>
    <recommendedName>
        <fullName evidence="2">Baseplate protein J-like barrel domain-containing protein</fullName>
    </recommendedName>
</protein>
<feature type="signal peptide" evidence="1">
    <location>
        <begin position="1"/>
        <end position="21"/>
    </location>
</feature>
<evidence type="ECO:0000313" key="3">
    <source>
        <dbReference type="EMBL" id="GEK93761.1"/>
    </source>
</evidence>
<keyword evidence="4" id="KW-1185">Reference proteome</keyword>
<keyword evidence="1" id="KW-0732">Signal</keyword>
<evidence type="ECO:0000256" key="1">
    <source>
        <dbReference type="SAM" id="SignalP"/>
    </source>
</evidence>
<evidence type="ECO:0000259" key="2">
    <source>
        <dbReference type="Pfam" id="PF04865"/>
    </source>
</evidence>
<dbReference type="AlphaFoldDB" id="A0A511B2N7"/>
<dbReference type="Pfam" id="PF04865">
    <property type="entry name" value="Baseplate_J"/>
    <property type="match status" value="1"/>
</dbReference>
<comment type="caution">
    <text evidence="3">The sequence shown here is derived from an EMBL/GenBank/DDBJ whole genome shotgun (WGS) entry which is preliminary data.</text>
</comment>
<name>A0A511B2N7_9PROT</name>
<dbReference type="Proteomes" id="UP000321230">
    <property type="component" value="Unassembled WGS sequence"/>
</dbReference>
<organism evidence="3 4">
    <name type="scientific">Gluconobacter wancherniae NBRC 103581</name>
    <dbReference type="NCBI Taxonomy" id="656744"/>
    <lineage>
        <taxon>Bacteria</taxon>
        <taxon>Pseudomonadati</taxon>
        <taxon>Pseudomonadota</taxon>
        <taxon>Alphaproteobacteria</taxon>
        <taxon>Acetobacterales</taxon>
        <taxon>Acetobacteraceae</taxon>
        <taxon>Gluconobacter</taxon>
    </lineage>
</organism>
<reference evidence="3 4" key="1">
    <citation type="submission" date="2019-07" db="EMBL/GenBank/DDBJ databases">
        <title>Whole genome shotgun sequence of Gluconobacter wancherniae NBRC 103581.</title>
        <authorList>
            <person name="Hosoyama A."/>
            <person name="Uohara A."/>
            <person name="Ohji S."/>
            <person name="Ichikawa N."/>
        </authorList>
    </citation>
    <scope>NUCLEOTIDE SEQUENCE [LARGE SCALE GENOMIC DNA]</scope>
    <source>
        <strain evidence="3 4">NBRC 103581</strain>
    </source>
</reference>
<dbReference type="OrthoDB" id="7012887at2"/>
<feature type="domain" description="Baseplate protein J-like barrel" evidence="2">
    <location>
        <begin position="100"/>
        <end position="188"/>
    </location>
</feature>
<evidence type="ECO:0000313" key="4">
    <source>
        <dbReference type="Proteomes" id="UP000321230"/>
    </source>
</evidence>
<feature type="chain" id="PRO_5022119605" description="Baseplate protein J-like barrel domain-containing protein" evidence="1">
    <location>
        <begin position="22"/>
        <end position="379"/>
    </location>
</feature>
<gene>
    <name evidence="3" type="ORF">GWA01_15310</name>
</gene>